<evidence type="ECO:0000256" key="8">
    <source>
        <dbReference type="SAM" id="Phobius"/>
    </source>
</evidence>
<keyword evidence="5 8" id="KW-1133">Transmembrane helix</keyword>
<evidence type="ECO:0000313" key="10">
    <source>
        <dbReference type="EMBL" id="KAI9639462.1"/>
    </source>
</evidence>
<dbReference type="Proteomes" id="UP001164286">
    <property type="component" value="Unassembled WGS sequence"/>
</dbReference>
<organism evidence="10 11">
    <name type="scientific">Dioszegia hungarica</name>
    <dbReference type="NCBI Taxonomy" id="4972"/>
    <lineage>
        <taxon>Eukaryota</taxon>
        <taxon>Fungi</taxon>
        <taxon>Dikarya</taxon>
        <taxon>Basidiomycota</taxon>
        <taxon>Agaricomycotina</taxon>
        <taxon>Tremellomycetes</taxon>
        <taxon>Tremellales</taxon>
        <taxon>Bulleribasidiaceae</taxon>
        <taxon>Dioszegia</taxon>
    </lineage>
</organism>
<dbReference type="PROSITE" id="PS50939">
    <property type="entry name" value="CYTOCHROME_B561"/>
    <property type="match status" value="1"/>
</dbReference>
<evidence type="ECO:0000259" key="9">
    <source>
        <dbReference type="PROSITE" id="PS50939"/>
    </source>
</evidence>
<dbReference type="AlphaFoldDB" id="A0AA38LX36"/>
<evidence type="ECO:0000256" key="6">
    <source>
        <dbReference type="ARBA" id="ARBA00023136"/>
    </source>
</evidence>
<evidence type="ECO:0000256" key="2">
    <source>
        <dbReference type="ARBA" id="ARBA00022448"/>
    </source>
</evidence>
<name>A0AA38LX36_9TREE</name>
<dbReference type="PANTHER" id="PTHR47797">
    <property type="entry name" value="DEHYDROGENASE, PUTATIVE (AFU_ORTHOLOGUE AFUA_8G05805)-RELATED"/>
    <property type="match status" value="1"/>
</dbReference>
<reference evidence="10" key="1">
    <citation type="journal article" date="2022" name="G3 (Bethesda)">
        <title>High quality genome of the basidiomycete yeast Dioszegia hungarica PDD-24b-2 isolated from cloud water.</title>
        <authorList>
            <person name="Jarrige D."/>
            <person name="Haridas S."/>
            <person name="Bleykasten-Grosshans C."/>
            <person name="Joly M."/>
            <person name="Nadalig T."/>
            <person name="Sancelme M."/>
            <person name="Vuilleumier S."/>
            <person name="Grigoriev I.V."/>
            <person name="Amato P."/>
            <person name="Bringel F."/>
        </authorList>
    </citation>
    <scope>NUCLEOTIDE SEQUENCE</scope>
    <source>
        <strain evidence="10">PDD-24b-2</strain>
    </source>
</reference>
<dbReference type="SMART" id="SM00665">
    <property type="entry name" value="B561"/>
    <property type="match status" value="1"/>
</dbReference>
<dbReference type="EMBL" id="JAKWFO010000001">
    <property type="protein sequence ID" value="KAI9639462.1"/>
    <property type="molecule type" value="Genomic_DNA"/>
</dbReference>
<protein>
    <recommendedName>
        <fullName evidence="9">Cytochrome b561 domain-containing protein</fullName>
    </recommendedName>
</protein>
<evidence type="ECO:0000313" key="11">
    <source>
        <dbReference type="Proteomes" id="UP001164286"/>
    </source>
</evidence>
<keyword evidence="2" id="KW-0813">Transport</keyword>
<feature type="transmembrane region" description="Helical" evidence="8">
    <location>
        <begin position="148"/>
        <end position="173"/>
    </location>
</feature>
<gene>
    <name evidence="10" type="ORF">MKK02DRAFT_39760</name>
</gene>
<feature type="region of interest" description="Disordered" evidence="7">
    <location>
        <begin position="83"/>
        <end position="102"/>
    </location>
</feature>
<evidence type="ECO:0000256" key="3">
    <source>
        <dbReference type="ARBA" id="ARBA00022692"/>
    </source>
</evidence>
<evidence type="ECO:0000256" key="7">
    <source>
        <dbReference type="SAM" id="MobiDB-lite"/>
    </source>
</evidence>
<dbReference type="GO" id="GO:0016020">
    <property type="term" value="C:membrane"/>
    <property type="evidence" value="ECO:0007669"/>
    <property type="project" value="UniProtKB-SubCell"/>
</dbReference>
<feature type="transmembrane region" description="Helical" evidence="8">
    <location>
        <begin position="115"/>
        <end position="136"/>
    </location>
</feature>
<dbReference type="PANTHER" id="PTHR47797:SF3">
    <property type="entry name" value="CYTOCHROME B561 DOMAIN-CONTAINING PROTEIN"/>
    <property type="match status" value="1"/>
</dbReference>
<keyword evidence="3 8" id="KW-0812">Transmembrane</keyword>
<dbReference type="InterPro" id="IPR006593">
    <property type="entry name" value="Cyt_b561/ferric_Rdtase_TM"/>
</dbReference>
<evidence type="ECO:0000256" key="1">
    <source>
        <dbReference type="ARBA" id="ARBA00004370"/>
    </source>
</evidence>
<evidence type="ECO:0000256" key="5">
    <source>
        <dbReference type="ARBA" id="ARBA00022989"/>
    </source>
</evidence>
<dbReference type="Gene3D" id="1.20.120.1770">
    <property type="match status" value="1"/>
</dbReference>
<comment type="caution">
    <text evidence="10">The sequence shown here is derived from an EMBL/GenBank/DDBJ whole genome shotgun (WGS) entry which is preliminary data.</text>
</comment>
<dbReference type="CDD" id="cd08760">
    <property type="entry name" value="Cyt_b561_FRRS1_like"/>
    <property type="match status" value="1"/>
</dbReference>
<proteinExistence type="predicted"/>
<accession>A0AA38LX36</accession>
<evidence type="ECO:0000256" key="4">
    <source>
        <dbReference type="ARBA" id="ARBA00022982"/>
    </source>
</evidence>
<comment type="subcellular location">
    <subcellularLocation>
        <location evidence="1">Membrane</location>
    </subcellularLocation>
</comment>
<dbReference type="Pfam" id="PF03188">
    <property type="entry name" value="Cytochrom_B561"/>
    <property type="match status" value="1"/>
</dbReference>
<feature type="transmembrane region" description="Helical" evidence="8">
    <location>
        <begin position="185"/>
        <end position="207"/>
    </location>
</feature>
<feature type="transmembrane region" description="Helical" evidence="8">
    <location>
        <begin position="260"/>
        <end position="282"/>
    </location>
</feature>
<feature type="transmembrane region" description="Helical" evidence="8">
    <location>
        <begin position="219"/>
        <end position="240"/>
    </location>
</feature>
<dbReference type="RefSeq" id="XP_052949239.1">
    <property type="nucleotide sequence ID" value="XM_053090766.1"/>
</dbReference>
<keyword evidence="6 8" id="KW-0472">Membrane</keyword>
<keyword evidence="11" id="KW-1185">Reference proteome</keyword>
<keyword evidence="4" id="KW-0249">Electron transport</keyword>
<feature type="domain" description="Cytochrome b561" evidence="9">
    <location>
        <begin position="81"/>
        <end position="287"/>
    </location>
</feature>
<feature type="compositionally biased region" description="Low complexity" evidence="7">
    <location>
        <begin position="83"/>
        <end position="94"/>
    </location>
</feature>
<dbReference type="GeneID" id="77729971"/>
<sequence length="314" mass="32775">MPQVVSSPPRTASLLATQSFSNSSSTSISFTVPSNSDSTSNATSLIWAYGSDNPGSSSSASIRQHVGHGTMTLALMTPIQAASTSSSGTSNPSAIVTVSDKSSETTSLSNRRTIIITHAVLGAVSAMLLLPLGILTARLGRGWTTSRLWFAVHAVLNTLAAILAAATAIYASAKLDVEHVSAHPGLGKVFAIGVAAQVLIGASLHWIKPRLIKTPGRGIYNYLHVAVGLAAIAVGFAAVYTGMRFEWPNYLETGDIGVGWIAGWAVVVGVFSVAYIAGLALLPKLLRKEASAQQLRDAPEGFPLQQQQKQARAV</sequence>